<dbReference type="Gene3D" id="1.10.10.10">
    <property type="entry name" value="Winged helix-like DNA-binding domain superfamily/Winged helix DNA-binding domain"/>
    <property type="match status" value="1"/>
</dbReference>
<dbReference type="InterPro" id="IPR018656">
    <property type="entry name" value="DUF2087"/>
</dbReference>
<dbReference type="AlphaFoldDB" id="A0A3E2N4G1"/>
<dbReference type="Pfam" id="PF09860">
    <property type="entry name" value="DUF2087"/>
    <property type="match status" value="1"/>
</dbReference>
<dbReference type="InterPro" id="IPR036388">
    <property type="entry name" value="WH-like_DNA-bd_sf"/>
</dbReference>
<feature type="domain" description="HTH luxR-type" evidence="1">
    <location>
        <begin position="79"/>
        <end position="136"/>
    </location>
</feature>
<dbReference type="PRINTS" id="PR00038">
    <property type="entry name" value="HTHLUXR"/>
</dbReference>
<gene>
    <name evidence="2" type="ORF">DS742_26605</name>
</gene>
<dbReference type="SUPFAM" id="SSF46894">
    <property type="entry name" value="C-terminal effector domain of the bipartite response regulators"/>
    <property type="match status" value="1"/>
</dbReference>
<dbReference type="EMBL" id="QOHO01000113">
    <property type="protein sequence ID" value="RFZ75873.1"/>
    <property type="molecule type" value="Genomic_DNA"/>
</dbReference>
<dbReference type="Proteomes" id="UP000260680">
    <property type="component" value="Unassembled WGS sequence"/>
</dbReference>
<comment type="caution">
    <text evidence="2">The sequence shown here is derived from an EMBL/GenBank/DDBJ whole genome shotgun (WGS) entry which is preliminary data.</text>
</comment>
<name>A0A3E2N4G1_9FIRM</name>
<evidence type="ECO:0000313" key="3">
    <source>
        <dbReference type="Proteomes" id="UP000260680"/>
    </source>
</evidence>
<dbReference type="GO" id="GO:0003677">
    <property type="term" value="F:DNA binding"/>
    <property type="evidence" value="ECO:0007669"/>
    <property type="project" value="InterPro"/>
</dbReference>
<accession>A0A3E2N4G1</accession>
<dbReference type="GO" id="GO:0006355">
    <property type="term" value="P:regulation of DNA-templated transcription"/>
    <property type="evidence" value="ECO:0007669"/>
    <property type="project" value="InterPro"/>
</dbReference>
<dbReference type="OrthoDB" id="9789954at2"/>
<evidence type="ECO:0000259" key="1">
    <source>
        <dbReference type="SMART" id="SM00421"/>
    </source>
</evidence>
<reference evidence="2 3" key="1">
    <citation type="submission" date="2018-07" db="EMBL/GenBank/DDBJ databases">
        <title>New species, Clostridium PI-S10-A1B.</title>
        <authorList>
            <person name="Krishna G."/>
            <person name="Summeta K."/>
            <person name="Shikha S."/>
            <person name="Prabhu P.B."/>
            <person name="Suresh K."/>
        </authorList>
    </citation>
    <scope>NUCLEOTIDE SEQUENCE [LARGE SCALE GENOMIC DNA]</scope>
    <source>
        <strain evidence="2 3">PI-S10-A1B</strain>
    </source>
</reference>
<evidence type="ECO:0000313" key="2">
    <source>
        <dbReference type="EMBL" id="RFZ75873.1"/>
    </source>
</evidence>
<sequence>MKYKGDDTIFGDASKDELKNGYIKEGETYTCVICKESFLEGRIYEKAGLFYDAERSMKEHIKEKHGSMLSYVLNMSCANTGITQAQQKVLQLIAQGLSDKEVASALGVADSTIRNHKYKLREKEKQAKVFLAMMELLSEQTQKEISRLEGSVLHDAHSSATMVDDRYNITDKEIESIRKTYFDDKGGLKSIPAREKKKLVVLSEIVKNFAPGKQYEEKELNRILKRIYEDNAAIRRALIEYGFMDRTNDGTLYWVKEKDGQFINPDKTR</sequence>
<protein>
    <submittedName>
        <fullName evidence="2">DUF2087 domain-containing protein</fullName>
    </submittedName>
</protein>
<organism evidence="2 3">
    <name type="scientific">Lacrimispora amygdalina</name>
    <dbReference type="NCBI Taxonomy" id="253257"/>
    <lineage>
        <taxon>Bacteria</taxon>
        <taxon>Bacillati</taxon>
        <taxon>Bacillota</taxon>
        <taxon>Clostridia</taxon>
        <taxon>Lachnospirales</taxon>
        <taxon>Lachnospiraceae</taxon>
        <taxon>Lacrimispora</taxon>
    </lineage>
</organism>
<dbReference type="InterPro" id="IPR016032">
    <property type="entry name" value="Sig_transdc_resp-reg_C-effctor"/>
</dbReference>
<dbReference type="Pfam" id="PF00196">
    <property type="entry name" value="GerE"/>
    <property type="match status" value="1"/>
</dbReference>
<proteinExistence type="predicted"/>
<dbReference type="SMART" id="SM00421">
    <property type="entry name" value="HTH_LUXR"/>
    <property type="match status" value="1"/>
</dbReference>
<dbReference type="InterPro" id="IPR000792">
    <property type="entry name" value="Tscrpt_reg_LuxR_C"/>
</dbReference>